<dbReference type="RefSeq" id="WP_309806666.1">
    <property type="nucleotide sequence ID" value="NZ_JAVDRD010000026.1"/>
</dbReference>
<name>A0ABU1MSZ1_9SPHN</name>
<gene>
    <name evidence="1" type="ORF">J2792_004296</name>
</gene>
<dbReference type="EMBL" id="JAVDRD010000026">
    <property type="protein sequence ID" value="MDR6513402.1"/>
    <property type="molecule type" value="Genomic_DNA"/>
</dbReference>
<organism evidence="1 2">
    <name type="scientific">Novosphingobium capsulatum</name>
    <dbReference type="NCBI Taxonomy" id="13688"/>
    <lineage>
        <taxon>Bacteria</taxon>
        <taxon>Pseudomonadati</taxon>
        <taxon>Pseudomonadota</taxon>
        <taxon>Alphaproteobacteria</taxon>
        <taxon>Sphingomonadales</taxon>
        <taxon>Sphingomonadaceae</taxon>
        <taxon>Novosphingobium</taxon>
    </lineage>
</organism>
<sequence length="109" mass="11961">MQTPKIVTTDNYIAIVTAKSTDAVSLDEVRVIVAYKLDELTADLICCDIVTGAADGEQIRAIHEELLGFDAAMKAFEALPGFDRQWRDVVVFPPFAPNRTVIYDRAASA</sequence>
<comment type="caution">
    <text evidence="1">The sequence shown here is derived from an EMBL/GenBank/DDBJ whole genome shotgun (WGS) entry which is preliminary data.</text>
</comment>
<proteinExistence type="predicted"/>
<accession>A0ABU1MSZ1</accession>
<reference evidence="1 2" key="1">
    <citation type="submission" date="2023-07" db="EMBL/GenBank/DDBJ databases">
        <title>Sorghum-associated microbial communities from plants grown in Nebraska, USA.</title>
        <authorList>
            <person name="Schachtman D."/>
        </authorList>
    </citation>
    <scope>NUCLEOTIDE SEQUENCE [LARGE SCALE GENOMIC DNA]</scope>
    <source>
        <strain evidence="1 2">DS1027</strain>
    </source>
</reference>
<keyword evidence="2" id="KW-1185">Reference proteome</keyword>
<dbReference type="Proteomes" id="UP001184150">
    <property type="component" value="Unassembled WGS sequence"/>
</dbReference>
<evidence type="ECO:0000313" key="1">
    <source>
        <dbReference type="EMBL" id="MDR6513402.1"/>
    </source>
</evidence>
<protein>
    <submittedName>
        <fullName evidence="1">Uncharacterized protein</fullName>
    </submittedName>
</protein>
<evidence type="ECO:0000313" key="2">
    <source>
        <dbReference type="Proteomes" id="UP001184150"/>
    </source>
</evidence>